<proteinExistence type="predicted"/>
<evidence type="ECO:0000313" key="3">
    <source>
        <dbReference type="Proteomes" id="UP001366166"/>
    </source>
</evidence>
<dbReference type="EMBL" id="AP028679">
    <property type="protein sequence ID" value="BEQ17057.1"/>
    <property type="molecule type" value="Genomic_DNA"/>
</dbReference>
<feature type="compositionally biased region" description="Gly residues" evidence="1">
    <location>
        <begin position="28"/>
        <end position="40"/>
    </location>
</feature>
<name>A0AAU9F4F3_9BACT</name>
<protein>
    <submittedName>
        <fullName evidence="2">Uncharacterized protein</fullName>
    </submittedName>
</protein>
<accession>A0AAU9F4F3</accession>
<organism evidence="2 3">
    <name type="scientific">Desulfoferula mesophila</name>
    <dbReference type="NCBI Taxonomy" id="3058419"/>
    <lineage>
        <taxon>Bacteria</taxon>
        <taxon>Pseudomonadati</taxon>
        <taxon>Thermodesulfobacteriota</taxon>
        <taxon>Desulfarculia</taxon>
        <taxon>Desulfarculales</taxon>
        <taxon>Desulfarculaceae</taxon>
        <taxon>Desulfoferula</taxon>
    </lineage>
</organism>
<feature type="region of interest" description="Disordered" evidence="1">
    <location>
        <begin position="18"/>
        <end position="47"/>
    </location>
</feature>
<dbReference type="Proteomes" id="UP001366166">
    <property type="component" value="Chromosome"/>
</dbReference>
<evidence type="ECO:0000256" key="1">
    <source>
        <dbReference type="SAM" id="MobiDB-lite"/>
    </source>
</evidence>
<reference evidence="3" key="1">
    <citation type="journal article" date="2023" name="Arch. Microbiol.">
        <title>Desulfoferula mesophilus gen. nov. sp. nov., a mesophilic sulfate-reducing bacterium isolated from a brackish lake sediment.</title>
        <authorList>
            <person name="Watanabe T."/>
            <person name="Yabe T."/>
            <person name="Tsuji J.M."/>
            <person name="Fukui M."/>
        </authorList>
    </citation>
    <scope>NUCLEOTIDE SEQUENCE [LARGE SCALE GENOMIC DNA]</scope>
    <source>
        <strain evidence="3">12FAK</strain>
    </source>
</reference>
<sequence length="94" mass="9248">MQNQGYVTLGGPAWQAVGSKDLGLGQPQAGGRGMGQGAGDGAQTAFPGGAKALHGRFQARPVGLGGGLGRRLIISAKKRPGGVPGRGMLGLVSV</sequence>
<gene>
    <name evidence="2" type="ORF">FAK_41230</name>
</gene>
<evidence type="ECO:0000313" key="2">
    <source>
        <dbReference type="EMBL" id="BEQ17057.1"/>
    </source>
</evidence>
<dbReference type="AlphaFoldDB" id="A0AAU9F4F3"/>
<dbReference type="KEGG" id="dmp:FAK_41230"/>
<keyword evidence="3" id="KW-1185">Reference proteome</keyword>